<dbReference type="RefSeq" id="WP_066638713.1">
    <property type="nucleotide sequence ID" value="NZ_CP014989.1"/>
</dbReference>
<name>A0A1B1NCD1_9MICO</name>
<dbReference type="AlphaFoldDB" id="A0A1B1NCD1"/>
<keyword evidence="2" id="KW-1185">Reference proteome</keyword>
<organism evidence="1 2">
    <name type="scientific">Serinicoccus hydrothermalis</name>
    <dbReference type="NCBI Taxonomy" id="1758689"/>
    <lineage>
        <taxon>Bacteria</taxon>
        <taxon>Bacillati</taxon>
        <taxon>Actinomycetota</taxon>
        <taxon>Actinomycetes</taxon>
        <taxon>Micrococcales</taxon>
        <taxon>Ornithinimicrobiaceae</taxon>
        <taxon>Serinicoccus</taxon>
    </lineage>
</organism>
<dbReference type="EMBL" id="CP014989">
    <property type="protein sequence ID" value="ANS79051.1"/>
    <property type="molecule type" value="Genomic_DNA"/>
</dbReference>
<reference evidence="1 2" key="1">
    <citation type="submission" date="2016-03" db="EMBL/GenBank/DDBJ databases">
        <title>Shallow-sea hydrothermal system.</title>
        <authorList>
            <person name="Tang K."/>
        </authorList>
    </citation>
    <scope>NUCLEOTIDE SEQUENCE [LARGE SCALE GENOMIC DNA]</scope>
    <source>
        <strain evidence="1 2">JLT9</strain>
    </source>
</reference>
<gene>
    <name evidence="1" type="ORF">SGUI_1655</name>
</gene>
<evidence type="ECO:0008006" key="3">
    <source>
        <dbReference type="Google" id="ProtNLM"/>
    </source>
</evidence>
<protein>
    <recommendedName>
        <fullName evidence="3">Antitoxin</fullName>
    </recommendedName>
</protein>
<proteinExistence type="predicted"/>
<accession>A0A1B1NCD1</accession>
<sequence>MRTTITLDPDVAALVEREMAARDIRFKQAVNDALRRQLGGEAGVRPLVVPARDLGPVSVDLGGANRVADELEDEALVRKLAEGR</sequence>
<dbReference type="Proteomes" id="UP000092482">
    <property type="component" value="Chromosome"/>
</dbReference>
<evidence type="ECO:0000313" key="1">
    <source>
        <dbReference type="EMBL" id="ANS79051.1"/>
    </source>
</evidence>
<dbReference type="KEGG" id="serj:SGUI_1655"/>
<dbReference type="STRING" id="1758689.SGUI_1655"/>
<evidence type="ECO:0000313" key="2">
    <source>
        <dbReference type="Proteomes" id="UP000092482"/>
    </source>
</evidence>